<dbReference type="FunFam" id="1.10.510.10:FF:000948">
    <property type="entry name" value="Related to GCN2-ser/thr protein kinase"/>
    <property type="match status" value="1"/>
</dbReference>
<feature type="region of interest" description="Disordered" evidence="13">
    <location>
        <begin position="175"/>
        <end position="236"/>
    </location>
</feature>
<dbReference type="PROSITE" id="PS00108">
    <property type="entry name" value="PROTEIN_KINASE_ST"/>
    <property type="match status" value="1"/>
</dbReference>
<dbReference type="InterPro" id="IPR006575">
    <property type="entry name" value="RWD_dom"/>
</dbReference>
<comment type="catalytic activity">
    <reaction evidence="8">
        <text>L-threonyl-[protein] + ATP = O-phospho-L-threonyl-[protein] + ADP + H(+)</text>
        <dbReference type="Rhea" id="RHEA:46608"/>
        <dbReference type="Rhea" id="RHEA-COMP:11060"/>
        <dbReference type="Rhea" id="RHEA-COMP:11605"/>
        <dbReference type="ChEBI" id="CHEBI:15378"/>
        <dbReference type="ChEBI" id="CHEBI:30013"/>
        <dbReference type="ChEBI" id="CHEBI:30616"/>
        <dbReference type="ChEBI" id="CHEBI:61977"/>
        <dbReference type="ChEBI" id="CHEBI:456216"/>
        <dbReference type="EC" id="2.7.11.1"/>
    </reaction>
</comment>
<sequence>MSALQNLTRWGASDPKSIGARTTTRDVRGGVDFVFHAGRFVRAVMDAGEELEERRRTELSVISSIMGPDFSELPMKAWHTSTATGVQTYELVLRPELDAQKEHVAVVVHISLTRKYPDVQPTCHVRANDARTRGVPPKALTKLEEDMNAKARALRGTEMIWELVSLAQEFISLHNKAPASSSSAKLSLEERMRRRARAEEEDAKRRSKLEQQKRSDEERQRQNELADQIEDETRRQKQAIKMEMKRLRDTPLPVGLPPQELLQAEQLPAMDDRVFQVTRITLDSPVSVAGVSADQVQRGPLVDTVPPARWYWSFPVASGVLLDTIWGLEAVPITSVYYRAGAGQRKLEQFELDLTRLQKVASEHLVQMVGWSCMALDQSEEHGRLSLLCVLSEKKHTMSMRDLLRQCHTLSWSTARPLVRCLLQALCDLHRMHLTHRSIGLESILLGQERAWLHGALYRQQLLDMHRSNPLNSMKVMHPEIPDGWRAPESLISPLQYGEGRDVWDLGRCACQMLFGEDIVLRVVTPEQLLEQCTASKQDVDRAAIAVLHAMLHRSVKERLSASALLAYMDTAADASTLPSTEPEEQSTPRSQGFMSTILPPRQRLTPSGIPYRAMTSRAHPERIGSFWQLRNTAVPAVQPVSRYLSDFEEVEFLGKGAFGVVVKARNKLDERFYAVKKIRLSSSAAEEERTMREIMALSRLDHPHIVRYVTCWIERTAIPSLPAGSELSTEPAWDASPMTTSQQMEASALQSLHLVKQGNVNDFLSMDKESSSDAGDFIQFGHDDSPQSSDDPTPSRLEHPISDAESDVSSDDMPLSSVDQSFTDASTRVLYIQMEYVENQTLGDAIERGLSVEQAWHIFRQMLEALAHIASLGIIHRDLKPSNVLMDAHGDIKIGDFGLATTNLHAMEGGLRESVLHSGADLKELTSGLGTFSYIAPEVLSKQGLSTKYNQKVDMFSLGIIFFEMLASQRYYTTTMERFQLLRHLRLPQIEFPKAWDRTRFSAQTEIIRQLLDHDPSHRPTPMAMLRSPLLPPKMEDEFVQELLRLAANPTSVHRHELIQALFSRTQTDRVRDFTFDTGAQGDEDDVLVGVVCQHLRQMFQCRGAVPVHPPLLFPPSDVYADEKNMVKLLDKSGNVVFLPYDLTVPFARICARSGHKRFKRFDVADVYRENLLAGGQPRAVLAASYDIVSQVREPAAEAEILGVIDDLVRIPGLAGERWVIELSHETLLQTFLRRFPQRFHEALLLSLPSLLAKGSEVRAHQQLAQAGLSPAMLEDLDAWTVRGEYESSVESWATILTPAERSHVSEALTYLSQIVRLSQVLGVKTPLFFVPSLSHSYSHYRGGTMLAVTRWTSGSKQRDILAVGGRYDELLRHFAYPGEGVEAPAHAVGLQVSVGKIVKALAKHQQVHLPRLLGRPEDERTLGLWTPRRCECYVASSQPGLLEAKLQLCQMLWAHGISADVQYEEAAGESPEQTVATCRAEGILFLVLVRAHSPILKVKEVLTRTEHEVTKEELSGVLHDRIARWRRIDQAASAARMAPTDFAKPVMTPKSTGTVPAHAQDVHVVLPPREGRSRRSERRAKPSARHALADRAAAEAKRLAEALQTGSLPVVAVDMTSTLLERLSSVALAPDSVFRAFLAEEGLSTEERDYMKQVREQVRQVAGDEATLHAPKHE</sequence>
<dbReference type="Proteomes" id="UP001213623">
    <property type="component" value="Chromosome 1"/>
</dbReference>
<proteinExistence type="inferred from homology"/>
<evidence type="ECO:0000313" key="17">
    <source>
        <dbReference type="Proteomes" id="UP001213623"/>
    </source>
</evidence>
<dbReference type="EMBL" id="CP119892">
    <property type="protein sequence ID" value="WFD25786.1"/>
    <property type="molecule type" value="Genomic_DNA"/>
</dbReference>
<dbReference type="CDD" id="cd14046">
    <property type="entry name" value="STKc_EIF2AK4_GCN2_rpt2"/>
    <property type="match status" value="1"/>
</dbReference>
<dbReference type="GO" id="GO:0000077">
    <property type="term" value="P:DNA damage checkpoint signaling"/>
    <property type="evidence" value="ECO:0007669"/>
    <property type="project" value="InterPro"/>
</dbReference>
<name>A0AAF0EN62_9BASI</name>
<dbReference type="PANTHER" id="PTHR11042:SF136">
    <property type="entry name" value="EIF-2-ALPHA KINASE GCN2"/>
    <property type="match status" value="1"/>
</dbReference>
<feature type="binding site" evidence="11">
    <location>
        <begin position="654"/>
        <end position="662"/>
    </location>
    <ligand>
        <name>ATP</name>
        <dbReference type="ChEBI" id="CHEBI:30616"/>
    </ligand>
</feature>
<comment type="catalytic activity">
    <reaction evidence="9">
        <text>L-seryl-[protein] + ATP = O-phospho-L-seryl-[protein] + ADP + H(+)</text>
        <dbReference type="Rhea" id="RHEA:17989"/>
        <dbReference type="Rhea" id="RHEA-COMP:9863"/>
        <dbReference type="Rhea" id="RHEA-COMP:11604"/>
        <dbReference type="ChEBI" id="CHEBI:15378"/>
        <dbReference type="ChEBI" id="CHEBI:29999"/>
        <dbReference type="ChEBI" id="CHEBI:30616"/>
        <dbReference type="ChEBI" id="CHEBI:83421"/>
        <dbReference type="ChEBI" id="CHEBI:456216"/>
        <dbReference type="EC" id="2.7.11.1"/>
    </reaction>
</comment>
<dbReference type="SUPFAM" id="SSF52954">
    <property type="entry name" value="Class II aaRS ABD-related"/>
    <property type="match status" value="1"/>
</dbReference>
<evidence type="ECO:0000256" key="13">
    <source>
        <dbReference type="SAM" id="MobiDB-lite"/>
    </source>
</evidence>
<evidence type="ECO:0000259" key="15">
    <source>
        <dbReference type="PROSITE" id="PS50908"/>
    </source>
</evidence>
<evidence type="ECO:0000256" key="3">
    <source>
        <dbReference type="ARBA" id="ARBA00022679"/>
    </source>
</evidence>
<gene>
    <name evidence="16" type="primary">GCN2</name>
    <name evidence="16" type="ORF">MNAN1_000752</name>
</gene>
<dbReference type="GO" id="GO:0005524">
    <property type="term" value="F:ATP binding"/>
    <property type="evidence" value="ECO:0007669"/>
    <property type="project" value="UniProtKB-UniRule"/>
</dbReference>
<dbReference type="GO" id="GO:1990625">
    <property type="term" value="P:negative regulation of cytoplasmic translational initiation in response to stress"/>
    <property type="evidence" value="ECO:0007669"/>
    <property type="project" value="TreeGrafter"/>
</dbReference>
<dbReference type="EC" id="2.7.11.1" evidence="1"/>
<evidence type="ECO:0000256" key="7">
    <source>
        <dbReference type="ARBA" id="ARBA00037982"/>
    </source>
</evidence>
<dbReference type="PIRSF" id="PIRSF000660">
    <property type="entry name" value="Ser/Thr_PK_GCN2"/>
    <property type="match status" value="1"/>
</dbReference>
<keyword evidence="6 11" id="KW-0067">ATP-binding</keyword>
<dbReference type="Gene3D" id="1.10.510.10">
    <property type="entry name" value="Transferase(Phosphotransferase) domain 1"/>
    <property type="match status" value="2"/>
</dbReference>
<keyword evidence="17" id="KW-1185">Reference proteome</keyword>
<dbReference type="InterPro" id="IPR045864">
    <property type="entry name" value="aa-tRNA-synth_II/BPL/LPL"/>
</dbReference>
<evidence type="ECO:0000256" key="10">
    <source>
        <dbReference type="PIRSR" id="PIRSR000660-1"/>
    </source>
</evidence>
<dbReference type="InterPro" id="IPR008271">
    <property type="entry name" value="Ser/Thr_kinase_AS"/>
</dbReference>
<evidence type="ECO:0000259" key="14">
    <source>
        <dbReference type="PROSITE" id="PS50011"/>
    </source>
</evidence>
<comment type="similarity">
    <text evidence="7">Belongs to the protein kinase superfamily. Ser/Thr protein kinase family. GCN2 subfamily.</text>
</comment>
<dbReference type="InterPro" id="IPR050339">
    <property type="entry name" value="CC_SR_Kinase"/>
</dbReference>
<evidence type="ECO:0000256" key="9">
    <source>
        <dbReference type="ARBA" id="ARBA00048679"/>
    </source>
</evidence>
<dbReference type="PROSITE" id="PS50908">
    <property type="entry name" value="RWD"/>
    <property type="match status" value="1"/>
</dbReference>
<dbReference type="GO" id="GO:0005829">
    <property type="term" value="C:cytosol"/>
    <property type="evidence" value="ECO:0007669"/>
    <property type="project" value="TreeGrafter"/>
</dbReference>
<feature type="compositionally biased region" description="Polar residues" evidence="13">
    <location>
        <begin position="738"/>
        <end position="747"/>
    </location>
</feature>
<dbReference type="Pfam" id="PF00069">
    <property type="entry name" value="Pkinase"/>
    <property type="match status" value="3"/>
</dbReference>
<dbReference type="InterPro" id="IPR041715">
    <property type="entry name" value="HisRS-like_core"/>
</dbReference>
<evidence type="ECO:0000256" key="6">
    <source>
        <dbReference type="ARBA" id="ARBA00022840"/>
    </source>
</evidence>
<feature type="binding site" evidence="12">
    <location>
        <position position="678"/>
    </location>
    <ligand>
        <name>ATP</name>
        <dbReference type="ChEBI" id="CHEBI:30616"/>
    </ligand>
</feature>
<feature type="domain" description="Protein kinase" evidence="14">
    <location>
        <begin position="648"/>
        <end position="1032"/>
    </location>
</feature>
<evidence type="ECO:0000256" key="2">
    <source>
        <dbReference type="ARBA" id="ARBA00022527"/>
    </source>
</evidence>
<feature type="domain" description="RWD" evidence="15">
    <location>
        <begin position="57"/>
        <end position="174"/>
    </location>
</feature>
<evidence type="ECO:0000256" key="11">
    <source>
        <dbReference type="PIRSR" id="PIRSR000660-2"/>
    </source>
</evidence>
<dbReference type="Gene3D" id="3.30.200.20">
    <property type="entry name" value="Phosphorylase Kinase, domain 1"/>
    <property type="match status" value="1"/>
</dbReference>
<evidence type="ECO:0000256" key="4">
    <source>
        <dbReference type="ARBA" id="ARBA00022741"/>
    </source>
</evidence>
<feature type="compositionally biased region" description="Polar residues" evidence="13">
    <location>
        <begin position="586"/>
        <end position="595"/>
    </location>
</feature>
<keyword evidence="5 16" id="KW-0418">Kinase</keyword>
<dbReference type="Gene3D" id="3.30.930.10">
    <property type="entry name" value="Bira Bifunctional Protein, Domain 2"/>
    <property type="match status" value="1"/>
</dbReference>
<dbReference type="GO" id="GO:0004694">
    <property type="term" value="F:eukaryotic translation initiation factor 2alpha kinase activity"/>
    <property type="evidence" value="ECO:0007669"/>
    <property type="project" value="InterPro"/>
</dbReference>
<feature type="active site" description="Proton acceptor" evidence="10">
    <location>
        <position position="879"/>
    </location>
</feature>
<protein>
    <recommendedName>
        <fullName evidence="1">non-specific serine/threonine protein kinase</fullName>
        <ecNumber evidence="1">2.7.11.1</ecNumber>
    </recommendedName>
</protein>
<accession>A0AAF0EN62</accession>
<reference evidence="16" key="1">
    <citation type="submission" date="2023-03" db="EMBL/GenBank/DDBJ databases">
        <title>Mating type loci evolution in Malassezia.</title>
        <authorList>
            <person name="Coelho M.A."/>
        </authorList>
    </citation>
    <scope>NUCLEOTIDE SEQUENCE</scope>
    <source>
        <strain evidence="16">CBS 9557</strain>
    </source>
</reference>
<keyword evidence="2 16" id="KW-0723">Serine/threonine-protein kinase</keyword>
<dbReference type="SMART" id="SM00220">
    <property type="entry name" value="S_TKc"/>
    <property type="match status" value="1"/>
</dbReference>
<evidence type="ECO:0000313" key="16">
    <source>
        <dbReference type="EMBL" id="WFD25786.1"/>
    </source>
</evidence>
<evidence type="ECO:0000256" key="8">
    <source>
        <dbReference type="ARBA" id="ARBA00047899"/>
    </source>
</evidence>
<dbReference type="InterPro" id="IPR017441">
    <property type="entry name" value="Protein_kinase_ATP_BS"/>
</dbReference>
<dbReference type="InterPro" id="IPR016135">
    <property type="entry name" value="UBQ-conjugating_enzyme/RWD"/>
</dbReference>
<dbReference type="Pfam" id="PF05773">
    <property type="entry name" value="RWD"/>
    <property type="match status" value="1"/>
</dbReference>
<feature type="compositionally biased region" description="Low complexity" evidence="13">
    <location>
        <begin position="787"/>
        <end position="796"/>
    </location>
</feature>
<dbReference type="Gene3D" id="3.10.110.10">
    <property type="entry name" value="Ubiquitin Conjugating Enzyme"/>
    <property type="match status" value="1"/>
</dbReference>
<feature type="compositionally biased region" description="Low complexity" evidence="13">
    <location>
        <begin position="176"/>
        <end position="186"/>
    </location>
</feature>
<feature type="region of interest" description="Disordered" evidence="13">
    <location>
        <begin position="575"/>
        <end position="602"/>
    </location>
</feature>
<dbReference type="PROSITE" id="PS50011">
    <property type="entry name" value="PROTEIN_KINASE_DOM"/>
    <property type="match status" value="2"/>
</dbReference>
<evidence type="ECO:0000256" key="12">
    <source>
        <dbReference type="PROSITE-ProRule" id="PRU10141"/>
    </source>
</evidence>
<dbReference type="Gene3D" id="3.40.50.800">
    <property type="entry name" value="Anticodon-binding domain"/>
    <property type="match status" value="1"/>
</dbReference>
<dbReference type="InterPro" id="IPR036621">
    <property type="entry name" value="Anticodon-bd_dom_sf"/>
</dbReference>
<dbReference type="CDD" id="cd23823">
    <property type="entry name" value="RWD_GCN2"/>
    <property type="match status" value="1"/>
</dbReference>
<dbReference type="SUPFAM" id="SSF54495">
    <property type="entry name" value="UBC-like"/>
    <property type="match status" value="1"/>
</dbReference>
<dbReference type="GO" id="GO:0005634">
    <property type="term" value="C:nucleus"/>
    <property type="evidence" value="ECO:0007669"/>
    <property type="project" value="TreeGrafter"/>
</dbReference>
<feature type="domain" description="Protein kinase" evidence="14">
    <location>
        <begin position="282"/>
        <end position="572"/>
    </location>
</feature>
<organism evidence="16 17">
    <name type="scientific">Malassezia nana</name>
    <dbReference type="NCBI Taxonomy" id="180528"/>
    <lineage>
        <taxon>Eukaryota</taxon>
        <taxon>Fungi</taxon>
        <taxon>Dikarya</taxon>
        <taxon>Basidiomycota</taxon>
        <taxon>Ustilaginomycotina</taxon>
        <taxon>Malasseziomycetes</taxon>
        <taxon>Malasseziales</taxon>
        <taxon>Malasseziaceae</taxon>
        <taxon>Malassezia</taxon>
    </lineage>
</organism>
<dbReference type="InterPro" id="IPR024435">
    <property type="entry name" value="HisRS-related_dom"/>
</dbReference>
<dbReference type="SUPFAM" id="SSF55681">
    <property type="entry name" value="Class II aaRS and biotin synthetases"/>
    <property type="match status" value="1"/>
</dbReference>
<dbReference type="InterPro" id="IPR000719">
    <property type="entry name" value="Prot_kinase_dom"/>
</dbReference>
<feature type="binding site" evidence="11">
    <location>
        <position position="677"/>
    </location>
    <ligand>
        <name>ATP</name>
        <dbReference type="ChEBI" id="CHEBI:30616"/>
    </ligand>
</feature>
<dbReference type="InterPro" id="IPR011009">
    <property type="entry name" value="Kinase-like_dom_sf"/>
</dbReference>
<feature type="compositionally biased region" description="Basic and acidic residues" evidence="13">
    <location>
        <begin position="202"/>
        <end position="224"/>
    </location>
</feature>
<dbReference type="SUPFAM" id="SSF56112">
    <property type="entry name" value="Protein kinase-like (PK-like)"/>
    <property type="match status" value="2"/>
</dbReference>
<dbReference type="PROSITE" id="PS00107">
    <property type="entry name" value="PROTEIN_KINASE_ATP"/>
    <property type="match status" value="1"/>
</dbReference>
<dbReference type="InterPro" id="IPR016255">
    <property type="entry name" value="Gcn2"/>
</dbReference>
<dbReference type="Pfam" id="PF13393">
    <property type="entry name" value="tRNA-synt_His"/>
    <property type="match status" value="1"/>
</dbReference>
<keyword evidence="4 11" id="KW-0547">Nucleotide-binding</keyword>
<keyword evidence="3 16" id="KW-0808">Transferase</keyword>
<dbReference type="PANTHER" id="PTHR11042">
    <property type="entry name" value="EUKARYOTIC TRANSLATION INITIATION FACTOR 2-ALPHA KINASE EIF2-ALPHA KINASE -RELATED"/>
    <property type="match status" value="1"/>
</dbReference>
<evidence type="ECO:0000256" key="1">
    <source>
        <dbReference type="ARBA" id="ARBA00012513"/>
    </source>
</evidence>
<feature type="region of interest" description="Disordered" evidence="13">
    <location>
        <begin position="771"/>
        <end position="820"/>
    </location>
</feature>
<evidence type="ECO:0000256" key="5">
    <source>
        <dbReference type="ARBA" id="ARBA00022777"/>
    </source>
</evidence>
<dbReference type="Pfam" id="PF12745">
    <property type="entry name" value="HGTP_anticodon2"/>
    <property type="match status" value="1"/>
</dbReference>
<feature type="region of interest" description="Disordered" evidence="13">
    <location>
        <begin position="724"/>
        <end position="747"/>
    </location>
</feature>